<dbReference type="CDD" id="cd00063">
    <property type="entry name" value="FN3"/>
    <property type="match status" value="1"/>
</dbReference>
<evidence type="ECO:0000313" key="2">
    <source>
        <dbReference type="EMBL" id="OGZ44630.1"/>
    </source>
</evidence>
<accession>A0A1G2G3V1</accession>
<dbReference type="PROSITE" id="PS50853">
    <property type="entry name" value="FN3"/>
    <property type="match status" value="1"/>
</dbReference>
<dbReference type="AlphaFoldDB" id="A0A1G2G3V1"/>
<dbReference type="SUPFAM" id="SSF49265">
    <property type="entry name" value="Fibronectin type III"/>
    <property type="match status" value="1"/>
</dbReference>
<organism evidence="2 3">
    <name type="scientific">Candidatus Ryanbacteria bacterium RIFCSPHIGHO2_01_FULL_48_27</name>
    <dbReference type="NCBI Taxonomy" id="1802115"/>
    <lineage>
        <taxon>Bacteria</taxon>
        <taxon>Candidatus Ryaniibacteriota</taxon>
    </lineage>
</organism>
<sequence>MKRRLFCSFTRKGFSANKFLLFALLLLALGVPRVYAAPGLVLTWVDNSSNEDGFRVYREEGGVSGFAVVMEPGQNIQTWIDTGVTPGISYCFYLTAYNTVGESASSDTDCATARNGVVTLTISKSGTGVGTISSSPAGVDCGSMCSFAFNEGTVVSLSALAGGGSEFVSWSGGCSGSGACTLTLVADITVGAQFMQLSLALSVQKSGTGGGMVTSAPAGIDCGSVCVANYPFGTAMSLTAVANTDSVFAGWNSACLGNGSCDLTMDSAKFVGAQFDYVPPVVTTFTLSVVQVGVVSGLVQSMPVGINCGANCDYAFADGASVILTALPNVGAVFTGWSGPCNGSSGDCVVAVSTNLTVMAYFAPVGPVLDLRFNEGAGFVATDSSGFGNHGTIQNAVWTSGKSSSYGKALSFNGSNAKVVVPHSPSLDLKKGMTILAWASTAANGRKWRTIALKGQDGQAALVYSLYANGPYGSTGNRPWGFVYANGIEQGVNGTNVLQSSWRRVAVTYDGTSLRFYDAGKLVKTVAVSGLITSSTMPLEIGGNSVWADEYFKGKLDNVRIFQRALSLAEIQADINTP</sequence>
<dbReference type="InterPro" id="IPR036116">
    <property type="entry name" value="FN3_sf"/>
</dbReference>
<dbReference type="EMBL" id="MHNL01000018">
    <property type="protein sequence ID" value="OGZ44630.1"/>
    <property type="molecule type" value="Genomic_DNA"/>
</dbReference>
<dbReference type="PANTHER" id="PTHR47635">
    <property type="entry name" value="CUB DOMAIN-CONTAINING PROTEIN"/>
    <property type="match status" value="1"/>
</dbReference>
<comment type="caution">
    <text evidence="2">The sequence shown here is derived from an EMBL/GenBank/DDBJ whole genome shotgun (WGS) entry which is preliminary data.</text>
</comment>
<proteinExistence type="predicted"/>
<feature type="domain" description="Fibronectin type-III" evidence="1">
    <location>
        <begin position="25"/>
        <end position="116"/>
    </location>
</feature>
<dbReference type="InterPro" id="IPR013783">
    <property type="entry name" value="Ig-like_fold"/>
</dbReference>
<dbReference type="Gene3D" id="2.60.120.200">
    <property type="match status" value="1"/>
</dbReference>
<protein>
    <recommendedName>
        <fullName evidence="1">Fibronectin type-III domain-containing protein</fullName>
    </recommendedName>
</protein>
<dbReference type="Gene3D" id="2.60.40.10">
    <property type="entry name" value="Immunoglobulins"/>
    <property type="match status" value="1"/>
</dbReference>
<dbReference type="Pfam" id="PF13385">
    <property type="entry name" value="Laminin_G_3"/>
    <property type="match status" value="1"/>
</dbReference>
<dbReference type="InterPro" id="IPR003961">
    <property type="entry name" value="FN3_dom"/>
</dbReference>
<dbReference type="Proteomes" id="UP000177785">
    <property type="component" value="Unassembled WGS sequence"/>
</dbReference>
<dbReference type="SUPFAM" id="SSF49899">
    <property type="entry name" value="Concanavalin A-like lectins/glucanases"/>
    <property type="match status" value="1"/>
</dbReference>
<evidence type="ECO:0000313" key="3">
    <source>
        <dbReference type="Proteomes" id="UP000177785"/>
    </source>
</evidence>
<dbReference type="Pfam" id="PF18998">
    <property type="entry name" value="Flg_new_2"/>
    <property type="match status" value="3"/>
</dbReference>
<reference evidence="2 3" key="1">
    <citation type="journal article" date="2016" name="Nat. Commun.">
        <title>Thousands of microbial genomes shed light on interconnected biogeochemical processes in an aquifer system.</title>
        <authorList>
            <person name="Anantharaman K."/>
            <person name="Brown C.T."/>
            <person name="Hug L.A."/>
            <person name="Sharon I."/>
            <person name="Castelle C.J."/>
            <person name="Probst A.J."/>
            <person name="Thomas B.C."/>
            <person name="Singh A."/>
            <person name="Wilkins M.J."/>
            <person name="Karaoz U."/>
            <person name="Brodie E.L."/>
            <person name="Williams K.H."/>
            <person name="Hubbard S.S."/>
            <person name="Banfield J.F."/>
        </authorList>
    </citation>
    <scope>NUCLEOTIDE SEQUENCE [LARGE SCALE GENOMIC DNA]</scope>
</reference>
<dbReference type="InterPro" id="IPR044060">
    <property type="entry name" value="Bacterial_rp_domain"/>
</dbReference>
<dbReference type="STRING" id="1802115.A2756_04330"/>
<dbReference type="PANTHER" id="PTHR47635:SF2">
    <property type="entry name" value="LAMG-LIKE JELLYROLL FOLD DOMAIN-CONTAINING PROTEIN"/>
    <property type="match status" value="1"/>
</dbReference>
<name>A0A1G2G3V1_9BACT</name>
<gene>
    <name evidence="2" type="ORF">A2756_04330</name>
</gene>
<evidence type="ECO:0000259" key="1">
    <source>
        <dbReference type="PROSITE" id="PS50853"/>
    </source>
</evidence>
<dbReference type="InterPro" id="IPR013320">
    <property type="entry name" value="ConA-like_dom_sf"/>
</dbReference>